<dbReference type="CDD" id="cd04873">
    <property type="entry name" value="ACT_UUR-ACR-like"/>
    <property type="match status" value="1"/>
</dbReference>
<evidence type="ECO:0000313" key="8">
    <source>
        <dbReference type="EMBL" id="SMP39410.1"/>
    </source>
</evidence>
<dbReference type="Pfam" id="PF08335">
    <property type="entry name" value="GlnD_UR_UTase"/>
    <property type="match status" value="1"/>
</dbReference>
<evidence type="ECO:0000256" key="2">
    <source>
        <dbReference type="ARBA" id="ARBA00022695"/>
    </source>
</evidence>
<dbReference type="PANTHER" id="PTHR47320:SF1">
    <property type="entry name" value="BIFUNCTIONAL URIDYLYLTRANSFERASE_URIDYLYL-REMOVING ENZYME"/>
    <property type="match status" value="1"/>
</dbReference>
<dbReference type="Pfam" id="PF01842">
    <property type="entry name" value="ACT"/>
    <property type="match status" value="1"/>
</dbReference>
<dbReference type="SUPFAM" id="SSF81593">
    <property type="entry name" value="Nucleotidyltransferase substrate binding subunit/domain"/>
    <property type="match status" value="1"/>
</dbReference>
<dbReference type="InterPro" id="IPR045865">
    <property type="entry name" value="ACT-like_dom_sf"/>
</dbReference>
<dbReference type="InterPro" id="IPR002912">
    <property type="entry name" value="ACT_dom"/>
</dbReference>
<evidence type="ECO:0000259" key="7">
    <source>
        <dbReference type="PROSITE" id="PS51671"/>
    </source>
</evidence>
<dbReference type="SUPFAM" id="SSF55021">
    <property type="entry name" value="ACT-like"/>
    <property type="match status" value="1"/>
</dbReference>
<evidence type="ECO:0000313" key="9">
    <source>
        <dbReference type="Proteomes" id="UP001158067"/>
    </source>
</evidence>
<dbReference type="CDD" id="cd05401">
    <property type="entry name" value="NT_GlnE_GlnD_like"/>
    <property type="match status" value="1"/>
</dbReference>
<keyword evidence="2 6" id="KW-0548">Nucleotidyltransferase</keyword>
<comment type="function">
    <text evidence="6">Modifies, by uridylylation and deuridylylation, the PII regulatory proteins (GlnB and homologs), in response to the nitrogen status of the cell that GlnD senses through the glutamine level. Under low glutamine levels, catalyzes the conversion of the PII proteins and UTP to PII-UMP and PPi, while under higher glutamine levels, GlnD hydrolyzes PII-UMP to PII and UMP (deuridylylation). Thus, controls uridylylation state and activity of the PII proteins, and plays an important role in the regulation of nitrogen metabolism.</text>
</comment>
<dbReference type="InterPro" id="IPR043519">
    <property type="entry name" value="NT_sf"/>
</dbReference>
<comment type="caution">
    <text evidence="6">Lacks conserved residue(s) required for the propagation of feature annotation.</text>
</comment>
<evidence type="ECO:0000256" key="1">
    <source>
        <dbReference type="ARBA" id="ARBA00022679"/>
    </source>
</evidence>
<dbReference type="PROSITE" id="PS51671">
    <property type="entry name" value="ACT"/>
    <property type="match status" value="1"/>
</dbReference>
<evidence type="ECO:0000256" key="6">
    <source>
        <dbReference type="HAMAP-Rule" id="MF_00277"/>
    </source>
</evidence>
<keyword evidence="4 6" id="KW-0460">Magnesium</keyword>
<protein>
    <recommendedName>
        <fullName evidence="6">Bifunctional uridylyltransferase/uridylyl-removing enzyme</fullName>
        <shortName evidence="6">UTase/UR</shortName>
    </recommendedName>
    <alternativeName>
        <fullName evidence="6">Bifunctional [protein-PII] modification enzyme</fullName>
    </alternativeName>
    <alternativeName>
        <fullName evidence="6">Bifunctional nitrogen sensor protein</fullName>
    </alternativeName>
    <domain>
        <recommendedName>
            <fullName evidence="6">[Protein-PII] uridylyltransferase</fullName>
            <shortName evidence="6">PII uridylyltransferase</shortName>
            <shortName evidence="6">UTase</shortName>
            <ecNumber evidence="6">2.7.7.59</ecNumber>
        </recommendedName>
    </domain>
    <domain>
        <recommendedName>
            <fullName evidence="6">[Protein-PII]-UMP uridylyl-removing enzyme</fullName>
            <shortName evidence="6">UR</shortName>
            <ecNumber evidence="6">3.1.4.-</ecNumber>
        </recommendedName>
    </domain>
</protein>
<comment type="catalytic activity">
    <reaction evidence="6">
        <text>[protein-PII]-L-tyrosine + UTP = [protein-PII]-uridylyl-L-tyrosine + diphosphate</text>
        <dbReference type="Rhea" id="RHEA:13673"/>
        <dbReference type="Rhea" id="RHEA-COMP:12147"/>
        <dbReference type="Rhea" id="RHEA-COMP:12148"/>
        <dbReference type="ChEBI" id="CHEBI:33019"/>
        <dbReference type="ChEBI" id="CHEBI:46398"/>
        <dbReference type="ChEBI" id="CHEBI:46858"/>
        <dbReference type="ChEBI" id="CHEBI:90602"/>
        <dbReference type="EC" id="2.7.7.59"/>
    </reaction>
</comment>
<dbReference type="InterPro" id="IPR013546">
    <property type="entry name" value="PII_UdlTrfase/GS_AdlTrfase"/>
</dbReference>
<sequence length="879" mass="100045">MAIPNSLTSTAFRHRDQLAEGRSRIEDRFRAGLPSVQTANALTELYDQVVNDVFQQSLENAFKNGAKRQHLDRLTLVAHSGYGRCDLSPYSDADLMLLTPRTMASAAAPVAGSLVRDLTDASMDVGFSVRTPSEACSLAWTDPKIYTSLTESRFLAGNEATFRHFRDSFRKGAKRRWKYLNREAIQVRREERRKWGETIYLLRPNVKRSRGGLRDIQLVRWLGFATHGQTELSQLYKLGALSSEDLETLRRAYGFMLRLRHELHFRSKQAQDILDRPTQMEIARDWGYQGSLGVLPVEEFMQDYFEHTRGVRYVSAFFDDEHRARSKTANAIEHVLSHRVDKAIRMGPTHIWVAANKLESFAKNLPDVLRLMQFANEHRRRISHPTWQAIREAMQDRDNGHPDSRSVDAFLALLSRPGRLAPLLRRLHELRIIEQLIPAMRRCRGLLQFNAYHKFTVDAHCIGAVEAATDFEDDESAMGRRYRRMKDKTLLHLALLIHDLGKGYDEDHSEVGRRIAGDVADAFNLDESHKETLQWLIHKHLLINEVAFRHDLNDSDVVHRFAAEVGSVGRLELLLVHTVADLKAVGPDVITDWKMGLIEDLYLRTRRYFETGNLPGENDPALDEHRNEIISLIQSQGGNESVTQLVSELPLSLLRSHSREELADELCLVGQWLSEKRGCFCDGVVEPESDAIRFNVVLRQGEKRIGMFARITAAFYACGLGIFRANVETIGEDLLWDSFWVSDPDFAGNTPPQRIAQISDVVRKALDEPDSPVPVPRKVWKTKGNSEPTSVNLLPTKIIFDNDTFDHQTILSLFTYDRAGLLSEIAAVLFQQGVSVHFAKIDTHLDQIADVFYITDAKDQPILSSDFQNEIRQAILSVI</sequence>
<dbReference type="CDD" id="cd04899">
    <property type="entry name" value="ACT_ACR-UUR-like_2"/>
    <property type="match status" value="1"/>
</dbReference>
<dbReference type="PIRSF" id="PIRSF006288">
    <property type="entry name" value="PII_uridyltransf"/>
    <property type="match status" value="1"/>
</dbReference>
<dbReference type="EMBL" id="FXUG01000001">
    <property type="protein sequence ID" value="SMP39410.1"/>
    <property type="molecule type" value="Genomic_DNA"/>
</dbReference>
<dbReference type="InterPro" id="IPR010043">
    <property type="entry name" value="UTase/UR"/>
</dbReference>
<dbReference type="SUPFAM" id="SSF81891">
    <property type="entry name" value="Poly A polymerase C-terminal region-like"/>
    <property type="match status" value="1"/>
</dbReference>
<gene>
    <name evidence="6" type="primary">glnD</name>
    <name evidence="8" type="ORF">SAMN06265222_101304</name>
</gene>
<reference evidence="8 9" key="1">
    <citation type="submission" date="2017-05" db="EMBL/GenBank/DDBJ databases">
        <authorList>
            <person name="Varghese N."/>
            <person name="Submissions S."/>
        </authorList>
    </citation>
    <scope>NUCLEOTIDE SEQUENCE [LARGE SCALE GENOMIC DNA]</scope>
    <source>
        <strain evidence="8 9">DSM 25457</strain>
    </source>
</reference>
<dbReference type="InterPro" id="IPR006674">
    <property type="entry name" value="HD_domain"/>
</dbReference>
<keyword evidence="5 6" id="KW-0511">Multifunctional enzyme</keyword>
<keyword evidence="3 6" id="KW-0378">Hydrolase</keyword>
<comment type="cofactor">
    <cofactor evidence="6">
        <name>Mg(2+)</name>
        <dbReference type="ChEBI" id="CHEBI:18420"/>
    </cofactor>
</comment>
<dbReference type="EC" id="3.1.4.-" evidence="6"/>
<comment type="domain">
    <text evidence="6">Has four distinct domains: an N-terminal nucleotidyltransferase (NT) domain responsible for UTase activity, a central HD domain that encodes UR activity, and two C-terminal ACT domains that seem to have a role in glutamine sensing.</text>
</comment>
<dbReference type="PANTHER" id="PTHR47320">
    <property type="entry name" value="BIFUNCTIONAL URIDYLYLTRANSFERASE/URIDYLYL-REMOVING ENZYME"/>
    <property type="match status" value="1"/>
</dbReference>
<dbReference type="HAMAP" id="MF_00277">
    <property type="entry name" value="PII_uridylyl_transf"/>
    <property type="match status" value="1"/>
</dbReference>
<feature type="domain" description="ACT" evidence="7">
    <location>
        <begin position="810"/>
        <end position="879"/>
    </location>
</feature>
<keyword evidence="1 6" id="KW-0808">Transferase</keyword>
<dbReference type="SUPFAM" id="SSF81301">
    <property type="entry name" value="Nucleotidyltransferase"/>
    <property type="match status" value="1"/>
</dbReference>
<comment type="activity regulation">
    <text evidence="6">Uridylyltransferase (UTase) activity is inhibited by glutamine, while glutamine activates uridylyl-removing (UR) activity.</text>
</comment>
<evidence type="ECO:0000256" key="4">
    <source>
        <dbReference type="ARBA" id="ARBA00022842"/>
    </source>
</evidence>
<dbReference type="Pfam" id="PF01966">
    <property type="entry name" value="HD"/>
    <property type="match status" value="1"/>
</dbReference>
<keyword evidence="9" id="KW-1185">Reference proteome</keyword>
<name>A0ABY1PSV3_9BACT</name>
<dbReference type="Gene3D" id="1.20.120.330">
    <property type="entry name" value="Nucleotidyltransferases domain 2"/>
    <property type="match status" value="1"/>
</dbReference>
<dbReference type="EC" id="2.7.7.59" evidence="6"/>
<dbReference type="RefSeq" id="WP_283430551.1">
    <property type="nucleotide sequence ID" value="NZ_FXUG01000001.1"/>
</dbReference>
<evidence type="ECO:0000256" key="5">
    <source>
        <dbReference type="ARBA" id="ARBA00023268"/>
    </source>
</evidence>
<feature type="region of interest" description="Uridylyltransferase" evidence="6">
    <location>
        <begin position="1"/>
        <end position="346"/>
    </location>
</feature>
<comment type="catalytic activity">
    <reaction evidence="6">
        <text>[protein-PII]-uridylyl-L-tyrosine + H2O = [protein-PII]-L-tyrosine + UMP + H(+)</text>
        <dbReference type="Rhea" id="RHEA:48600"/>
        <dbReference type="Rhea" id="RHEA-COMP:12147"/>
        <dbReference type="Rhea" id="RHEA-COMP:12148"/>
        <dbReference type="ChEBI" id="CHEBI:15377"/>
        <dbReference type="ChEBI" id="CHEBI:15378"/>
        <dbReference type="ChEBI" id="CHEBI:46858"/>
        <dbReference type="ChEBI" id="CHEBI:57865"/>
        <dbReference type="ChEBI" id="CHEBI:90602"/>
    </reaction>
</comment>
<comment type="caution">
    <text evidence="8">The sequence shown here is derived from an EMBL/GenBank/DDBJ whole genome shotgun (WGS) entry which is preliminary data.</text>
</comment>
<proteinExistence type="inferred from homology"/>
<evidence type="ECO:0000256" key="3">
    <source>
        <dbReference type="ARBA" id="ARBA00022801"/>
    </source>
</evidence>
<dbReference type="Gene3D" id="1.10.3090.10">
    <property type="entry name" value="cca-adding enzyme, domain 2"/>
    <property type="match status" value="1"/>
</dbReference>
<accession>A0ABY1PSV3</accession>
<organism evidence="8 9">
    <name type="scientific">Neorhodopirellula lusitana</name>
    <dbReference type="NCBI Taxonomy" id="445327"/>
    <lineage>
        <taxon>Bacteria</taxon>
        <taxon>Pseudomonadati</taxon>
        <taxon>Planctomycetota</taxon>
        <taxon>Planctomycetia</taxon>
        <taxon>Pirellulales</taxon>
        <taxon>Pirellulaceae</taxon>
        <taxon>Neorhodopirellula</taxon>
    </lineage>
</organism>
<dbReference type="GO" id="GO:0016779">
    <property type="term" value="F:nucleotidyltransferase activity"/>
    <property type="evidence" value="ECO:0007669"/>
    <property type="project" value="UniProtKB-KW"/>
</dbReference>
<dbReference type="Proteomes" id="UP001158067">
    <property type="component" value="Unassembled WGS sequence"/>
</dbReference>
<comment type="similarity">
    <text evidence="6">Belongs to the GlnD family.</text>
</comment>